<gene>
    <name evidence="9 10" type="primary">bioD</name>
    <name evidence="10" type="ORF">GCM10009007_05810</name>
</gene>
<feature type="binding site" evidence="9">
    <location>
        <position position="16"/>
    </location>
    <ligand>
        <name>Mg(2+)</name>
        <dbReference type="ChEBI" id="CHEBI:18420"/>
    </ligand>
</feature>
<dbReference type="PANTHER" id="PTHR43210:SF2">
    <property type="entry name" value="ATP-DEPENDENT DETHIOBIOTIN SYNTHETASE BIOD 2"/>
    <property type="match status" value="1"/>
</dbReference>
<feature type="binding site" evidence="9">
    <location>
        <begin position="100"/>
        <end position="103"/>
    </location>
    <ligand>
        <name>ATP</name>
        <dbReference type="ChEBI" id="CHEBI:30616"/>
    </ligand>
</feature>
<keyword evidence="2 9" id="KW-0436">Ligase</keyword>
<evidence type="ECO:0000256" key="3">
    <source>
        <dbReference type="ARBA" id="ARBA00022723"/>
    </source>
</evidence>
<reference evidence="10" key="2">
    <citation type="submission" date="2020-09" db="EMBL/GenBank/DDBJ databases">
        <authorList>
            <person name="Sun Q."/>
            <person name="Kim S."/>
        </authorList>
    </citation>
    <scope>NUCLEOTIDE SEQUENCE</scope>
    <source>
        <strain evidence="10">KCTC 32501</strain>
    </source>
</reference>
<dbReference type="UniPathway" id="UPA00078">
    <property type="reaction ID" value="UER00161"/>
</dbReference>
<sequence length="218" mass="23317">MTPLAITGIHTGIGKTVSAAALTQALQCDYWKPIQAGELDNSDSMIVQRLLSQSNSRVFPEAFRLKTAASPHIAAQIEGIHIDIASLKAPNSTETPLLIETAGGVMSPVTANDTVADLLAHHGWPTVLVVQHYLGSINHTLSAIESLKARQVTVIGLIINGNALESSETFIAAYSGLPILARVPLFTSLDAKSIAKVSQQISAELNPALRPWQRRSER</sequence>
<feature type="binding site" evidence="9">
    <location>
        <begin position="12"/>
        <end position="17"/>
    </location>
    <ligand>
        <name>ATP</name>
        <dbReference type="ChEBI" id="CHEBI:30616"/>
    </ligand>
</feature>
<dbReference type="AlphaFoldDB" id="A0A8J3CMD4"/>
<keyword evidence="3 9" id="KW-0479">Metal-binding</keyword>
<dbReference type="GO" id="GO:0004141">
    <property type="term" value="F:dethiobiotin synthase activity"/>
    <property type="evidence" value="ECO:0007669"/>
    <property type="project" value="UniProtKB-UniRule"/>
</dbReference>
<comment type="subcellular location">
    <subcellularLocation>
        <location evidence="9">Cytoplasm</location>
    </subcellularLocation>
</comment>
<feature type="active site" evidence="9">
    <location>
        <position position="32"/>
    </location>
</feature>
<evidence type="ECO:0000313" key="11">
    <source>
        <dbReference type="Proteomes" id="UP000614287"/>
    </source>
</evidence>
<comment type="catalytic activity">
    <reaction evidence="9">
        <text>(7R,8S)-7,8-diammoniononanoate + CO2 + ATP = (4R,5S)-dethiobiotin + ADP + phosphate + 3 H(+)</text>
        <dbReference type="Rhea" id="RHEA:15805"/>
        <dbReference type="ChEBI" id="CHEBI:15378"/>
        <dbReference type="ChEBI" id="CHEBI:16526"/>
        <dbReference type="ChEBI" id="CHEBI:30616"/>
        <dbReference type="ChEBI" id="CHEBI:43474"/>
        <dbReference type="ChEBI" id="CHEBI:149469"/>
        <dbReference type="ChEBI" id="CHEBI:149473"/>
        <dbReference type="ChEBI" id="CHEBI:456216"/>
        <dbReference type="EC" id="6.3.3.3"/>
    </reaction>
</comment>
<keyword evidence="11" id="KW-1185">Reference proteome</keyword>
<dbReference type="PIRSF" id="PIRSF006755">
    <property type="entry name" value="DTB_synth"/>
    <property type="match status" value="1"/>
</dbReference>
<keyword evidence="5 9" id="KW-0093">Biotin biosynthesis</keyword>
<dbReference type="InterPro" id="IPR004472">
    <property type="entry name" value="DTB_synth_BioD"/>
</dbReference>
<keyword evidence="6 9" id="KW-0067">ATP-binding</keyword>
<dbReference type="Proteomes" id="UP000614287">
    <property type="component" value="Unassembled WGS sequence"/>
</dbReference>
<dbReference type="Pfam" id="PF13500">
    <property type="entry name" value="AAA_26"/>
    <property type="match status" value="1"/>
</dbReference>
<feature type="binding site" evidence="9">
    <location>
        <position position="100"/>
    </location>
    <ligand>
        <name>Mg(2+)</name>
        <dbReference type="ChEBI" id="CHEBI:18420"/>
    </ligand>
</feature>
<evidence type="ECO:0000256" key="9">
    <source>
        <dbReference type="HAMAP-Rule" id="MF_00336"/>
    </source>
</evidence>
<evidence type="ECO:0000256" key="6">
    <source>
        <dbReference type="ARBA" id="ARBA00022840"/>
    </source>
</evidence>
<dbReference type="EMBL" id="BMZG01000003">
    <property type="protein sequence ID" value="GHA68046.1"/>
    <property type="molecule type" value="Genomic_DNA"/>
</dbReference>
<dbReference type="SUPFAM" id="SSF52540">
    <property type="entry name" value="P-loop containing nucleoside triphosphate hydrolases"/>
    <property type="match status" value="1"/>
</dbReference>
<comment type="caution">
    <text evidence="9">Lacks conserved residue(s) required for the propagation of feature annotation.</text>
</comment>
<comment type="catalytic activity">
    <reaction evidence="8">
        <text>(7R,8S)-8-amino-7-(carboxyamino)nonanoate + ATP = (4R,5S)-dethiobiotin + ADP + phosphate + H(+)</text>
        <dbReference type="Rhea" id="RHEA:63684"/>
        <dbReference type="ChEBI" id="CHEBI:15378"/>
        <dbReference type="ChEBI" id="CHEBI:30616"/>
        <dbReference type="ChEBI" id="CHEBI:43474"/>
        <dbReference type="ChEBI" id="CHEBI:149470"/>
        <dbReference type="ChEBI" id="CHEBI:149473"/>
        <dbReference type="ChEBI" id="CHEBI:456216"/>
    </reaction>
</comment>
<dbReference type="Gene3D" id="3.40.50.300">
    <property type="entry name" value="P-loop containing nucleotide triphosphate hydrolases"/>
    <property type="match status" value="1"/>
</dbReference>
<comment type="pathway">
    <text evidence="9">Cofactor biosynthesis; biotin biosynthesis; biotin from 7,8-diaminononanoate: step 1/2.</text>
</comment>
<dbReference type="HAMAP" id="MF_00336">
    <property type="entry name" value="BioD"/>
    <property type="match status" value="1"/>
</dbReference>
<dbReference type="InterPro" id="IPR027417">
    <property type="entry name" value="P-loop_NTPase"/>
</dbReference>
<dbReference type="NCBIfam" id="TIGR00347">
    <property type="entry name" value="bioD"/>
    <property type="match status" value="1"/>
</dbReference>
<comment type="cofactor">
    <cofactor evidence="9">
        <name>Mg(2+)</name>
        <dbReference type="ChEBI" id="CHEBI:18420"/>
    </cofactor>
</comment>
<evidence type="ECO:0000256" key="7">
    <source>
        <dbReference type="ARBA" id="ARBA00022842"/>
    </source>
</evidence>
<evidence type="ECO:0000256" key="1">
    <source>
        <dbReference type="ARBA" id="ARBA00022490"/>
    </source>
</evidence>
<accession>A0A8J3CMD4</accession>
<organism evidence="10 11">
    <name type="scientific">Formosimonas limnophila</name>
    <dbReference type="NCBI Taxonomy" id="1384487"/>
    <lineage>
        <taxon>Bacteria</taxon>
        <taxon>Pseudomonadati</taxon>
        <taxon>Pseudomonadota</taxon>
        <taxon>Betaproteobacteria</taxon>
        <taxon>Burkholderiales</taxon>
        <taxon>Burkholderiaceae</taxon>
        <taxon>Formosimonas</taxon>
    </lineage>
</organism>
<evidence type="ECO:0000256" key="8">
    <source>
        <dbReference type="ARBA" id="ARBA00047386"/>
    </source>
</evidence>
<reference evidence="10" key="1">
    <citation type="journal article" date="2014" name="Int. J. Syst. Evol. Microbiol.">
        <title>Complete genome sequence of Corynebacterium casei LMG S-19264T (=DSM 44701T), isolated from a smear-ripened cheese.</title>
        <authorList>
            <consortium name="US DOE Joint Genome Institute (JGI-PGF)"/>
            <person name="Walter F."/>
            <person name="Albersmeier A."/>
            <person name="Kalinowski J."/>
            <person name="Ruckert C."/>
        </authorList>
    </citation>
    <scope>NUCLEOTIDE SEQUENCE</scope>
    <source>
        <strain evidence="10">KCTC 32501</strain>
    </source>
</reference>
<evidence type="ECO:0000256" key="5">
    <source>
        <dbReference type="ARBA" id="ARBA00022756"/>
    </source>
</evidence>
<dbReference type="GO" id="GO:0005524">
    <property type="term" value="F:ATP binding"/>
    <property type="evidence" value="ECO:0007669"/>
    <property type="project" value="UniProtKB-UniRule"/>
</dbReference>
<keyword evidence="4 9" id="KW-0547">Nucleotide-binding</keyword>
<comment type="caution">
    <text evidence="10">The sequence shown here is derived from an EMBL/GenBank/DDBJ whole genome shotgun (WGS) entry which is preliminary data.</text>
</comment>
<dbReference type="GO" id="GO:0009102">
    <property type="term" value="P:biotin biosynthetic process"/>
    <property type="evidence" value="ECO:0007669"/>
    <property type="project" value="UniProtKB-UniRule"/>
</dbReference>
<comment type="subunit">
    <text evidence="9">Homodimer.</text>
</comment>
<evidence type="ECO:0000256" key="4">
    <source>
        <dbReference type="ARBA" id="ARBA00022741"/>
    </source>
</evidence>
<comment type="function">
    <text evidence="9">Catalyzes a mechanistically unusual reaction, the ATP-dependent insertion of CO2 between the N7 and N8 nitrogen atoms of 7,8-diaminopelargonic acid (DAPA, also called 7,8-diammoniononanoate) to form a ureido ring.</text>
</comment>
<dbReference type="EC" id="6.3.3.3" evidence="9"/>
<dbReference type="PANTHER" id="PTHR43210">
    <property type="entry name" value="DETHIOBIOTIN SYNTHETASE"/>
    <property type="match status" value="1"/>
</dbReference>
<evidence type="ECO:0000256" key="2">
    <source>
        <dbReference type="ARBA" id="ARBA00022598"/>
    </source>
</evidence>
<protein>
    <recommendedName>
        <fullName evidence="9">ATP-dependent dethiobiotin synthetase BioD</fullName>
        <ecNumber evidence="9">6.3.3.3</ecNumber>
    </recommendedName>
    <alternativeName>
        <fullName evidence="9">DTB synthetase</fullName>
        <shortName evidence="9">DTBS</shortName>
    </alternativeName>
    <alternativeName>
        <fullName evidence="9">Dethiobiotin synthase</fullName>
    </alternativeName>
</protein>
<name>A0A8J3CMD4_9BURK</name>
<keyword evidence="1 9" id="KW-0963">Cytoplasm</keyword>
<proteinExistence type="inferred from homology"/>
<dbReference type="GO" id="GO:0000287">
    <property type="term" value="F:magnesium ion binding"/>
    <property type="evidence" value="ECO:0007669"/>
    <property type="project" value="UniProtKB-UniRule"/>
</dbReference>
<keyword evidence="7 9" id="KW-0460">Magnesium</keyword>
<feature type="binding site" evidence="9">
    <location>
        <position position="43"/>
    </location>
    <ligand>
        <name>Mg(2+)</name>
        <dbReference type="ChEBI" id="CHEBI:18420"/>
    </ligand>
</feature>
<feature type="binding site" evidence="9">
    <location>
        <position position="43"/>
    </location>
    <ligand>
        <name>ATP</name>
        <dbReference type="ChEBI" id="CHEBI:30616"/>
    </ligand>
</feature>
<dbReference type="GO" id="GO:0005829">
    <property type="term" value="C:cytosol"/>
    <property type="evidence" value="ECO:0007669"/>
    <property type="project" value="TreeGrafter"/>
</dbReference>
<dbReference type="CDD" id="cd03109">
    <property type="entry name" value="DTBS"/>
    <property type="match status" value="1"/>
</dbReference>
<evidence type="ECO:0000313" key="10">
    <source>
        <dbReference type="EMBL" id="GHA68046.1"/>
    </source>
</evidence>
<comment type="similarity">
    <text evidence="9">Belongs to the dethiobiotin synthetase family.</text>
</comment>
<dbReference type="RefSeq" id="WP_189491338.1">
    <property type="nucleotide sequence ID" value="NZ_BMZG01000003.1"/>
</dbReference>